<organism evidence="2 3">
    <name type="scientific">Roseobacter cerasinus</name>
    <dbReference type="NCBI Taxonomy" id="2602289"/>
    <lineage>
        <taxon>Bacteria</taxon>
        <taxon>Pseudomonadati</taxon>
        <taxon>Pseudomonadota</taxon>
        <taxon>Alphaproteobacteria</taxon>
        <taxon>Rhodobacterales</taxon>
        <taxon>Roseobacteraceae</taxon>
        <taxon>Roseobacter</taxon>
    </lineage>
</organism>
<protein>
    <recommendedName>
        <fullName evidence="4">Secreted protein</fullName>
    </recommendedName>
</protein>
<dbReference type="EMBL" id="BLIV01000001">
    <property type="protein sequence ID" value="GFE48738.1"/>
    <property type="molecule type" value="Genomic_DNA"/>
</dbReference>
<evidence type="ECO:0000313" key="2">
    <source>
        <dbReference type="EMBL" id="GFE48738.1"/>
    </source>
</evidence>
<dbReference type="RefSeq" id="WP_159974604.1">
    <property type="nucleotide sequence ID" value="NZ_BLIV01000001.1"/>
</dbReference>
<feature type="signal peptide" evidence="1">
    <location>
        <begin position="1"/>
        <end position="22"/>
    </location>
</feature>
<keyword evidence="3" id="KW-1185">Reference proteome</keyword>
<sequence length="93" mass="10295">MVKHLTALAFGAALLLPASAQGAPATTAKATLVEYSSPMLPPANYRGQWWTTPDHCQYSRAGRPGETVWYLIVNTAHEGCKRRLIQRAYSDYE</sequence>
<gene>
    <name evidence="2" type="ORF">So717_04910</name>
</gene>
<evidence type="ECO:0008006" key="4">
    <source>
        <dbReference type="Google" id="ProtNLM"/>
    </source>
</evidence>
<evidence type="ECO:0000313" key="3">
    <source>
        <dbReference type="Proteomes" id="UP000436522"/>
    </source>
</evidence>
<evidence type="ECO:0000256" key="1">
    <source>
        <dbReference type="SAM" id="SignalP"/>
    </source>
</evidence>
<keyword evidence="1" id="KW-0732">Signal</keyword>
<dbReference type="Proteomes" id="UP000436522">
    <property type="component" value="Unassembled WGS sequence"/>
</dbReference>
<accession>A0A640VJV5</accession>
<reference evidence="2 3" key="1">
    <citation type="submission" date="2019-12" db="EMBL/GenBank/DDBJ databases">
        <title>Roseobacter cerasinus sp. nov., isolated from seawater around aquaculture.</title>
        <authorList>
            <person name="Muramatsu S."/>
            <person name="Takabe Y."/>
            <person name="Mori K."/>
            <person name="Takaichi S."/>
            <person name="Hanada S."/>
        </authorList>
    </citation>
    <scope>NUCLEOTIDE SEQUENCE [LARGE SCALE GENOMIC DNA]</scope>
    <source>
        <strain evidence="2 3">AI77</strain>
    </source>
</reference>
<dbReference type="AlphaFoldDB" id="A0A640VJV5"/>
<dbReference type="OrthoDB" id="7875167at2"/>
<name>A0A640VJV5_9RHOB</name>
<comment type="caution">
    <text evidence="2">The sequence shown here is derived from an EMBL/GenBank/DDBJ whole genome shotgun (WGS) entry which is preliminary data.</text>
</comment>
<feature type="chain" id="PRO_5025073103" description="Secreted protein" evidence="1">
    <location>
        <begin position="23"/>
        <end position="93"/>
    </location>
</feature>
<proteinExistence type="predicted"/>